<dbReference type="PROSITE" id="PS50072">
    <property type="entry name" value="CSA_PPIASE_2"/>
    <property type="match status" value="1"/>
</dbReference>
<dbReference type="EC" id="5.2.1.8" evidence="2 7"/>
<dbReference type="EMBL" id="JBGBPQ010000028">
    <property type="protein sequence ID" value="KAL1496799.1"/>
    <property type="molecule type" value="Genomic_DNA"/>
</dbReference>
<keyword evidence="3" id="KW-0677">Repeat</keyword>
<protein>
    <recommendedName>
        <fullName evidence="2 7">peptidylprolyl isomerase</fullName>
        <ecNumber evidence="2 7">5.2.1.8</ecNumber>
    </recommendedName>
</protein>
<gene>
    <name evidence="12" type="ORF">AB1Y20_014386</name>
</gene>
<proteinExistence type="predicted"/>
<keyword evidence="6 7" id="KW-0413">Isomerase</keyword>
<dbReference type="Pfam" id="PF00160">
    <property type="entry name" value="Pro_isomerase"/>
    <property type="match status" value="1"/>
</dbReference>
<feature type="domain" description="PPIase FKBP-type" evidence="10">
    <location>
        <begin position="199"/>
        <end position="288"/>
    </location>
</feature>
<dbReference type="Gene3D" id="1.25.40.10">
    <property type="entry name" value="Tetratricopeptide repeat domain"/>
    <property type="match status" value="2"/>
</dbReference>
<dbReference type="PRINTS" id="PR00153">
    <property type="entry name" value="CSAPPISMRASE"/>
</dbReference>
<evidence type="ECO:0000256" key="2">
    <source>
        <dbReference type="ARBA" id="ARBA00013194"/>
    </source>
</evidence>
<dbReference type="PROSITE" id="PS50059">
    <property type="entry name" value="FKBP_PPIASE"/>
    <property type="match status" value="4"/>
</dbReference>
<dbReference type="InterPro" id="IPR050754">
    <property type="entry name" value="FKBP4/5/8-like"/>
</dbReference>
<feature type="domain" description="PPIase FKBP-type" evidence="10">
    <location>
        <begin position="1087"/>
        <end position="1176"/>
    </location>
</feature>
<feature type="repeat" description="TPR" evidence="8">
    <location>
        <begin position="1282"/>
        <end position="1315"/>
    </location>
</feature>
<dbReference type="PANTHER" id="PTHR46512">
    <property type="entry name" value="PEPTIDYLPROLYL ISOMERASE"/>
    <property type="match status" value="1"/>
</dbReference>
<dbReference type="SUPFAM" id="SSF48452">
    <property type="entry name" value="TPR-like"/>
    <property type="match status" value="2"/>
</dbReference>
<comment type="catalytic activity">
    <reaction evidence="1 7">
        <text>[protein]-peptidylproline (omega=180) = [protein]-peptidylproline (omega=0)</text>
        <dbReference type="Rhea" id="RHEA:16237"/>
        <dbReference type="Rhea" id="RHEA-COMP:10747"/>
        <dbReference type="Rhea" id="RHEA-COMP:10748"/>
        <dbReference type="ChEBI" id="CHEBI:83833"/>
        <dbReference type="ChEBI" id="CHEBI:83834"/>
        <dbReference type="EC" id="5.2.1.8"/>
    </reaction>
</comment>
<dbReference type="PROSITE" id="PS50005">
    <property type="entry name" value="TPR"/>
    <property type="match status" value="1"/>
</dbReference>
<dbReference type="InterPro" id="IPR046357">
    <property type="entry name" value="PPIase_dom_sf"/>
</dbReference>
<feature type="domain" description="PPIase cyclophilin-type" evidence="11">
    <location>
        <begin position="1368"/>
        <end position="1533"/>
    </location>
</feature>
<dbReference type="InterPro" id="IPR001179">
    <property type="entry name" value="PPIase_FKBP_dom"/>
</dbReference>
<dbReference type="PROSITE" id="PS00170">
    <property type="entry name" value="CSA_PPIASE_1"/>
    <property type="match status" value="1"/>
</dbReference>
<reference evidence="12 13" key="1">
    <citation type="journal article" date="2024" name="Science">
        <title>Giant polyketide synthase enzymes in the biosynthesis of giant marine polyether toxins.</title>
        <authorList>
            <person name="Fallon T.R."/>
            <person name="Shende V.V."/>
            <person name="Wierzbicki I.H."/>
            <person name="Pendleton A.L."/>
            <person name="Watervoot N.F."/>
            <person name="Auber R.P."/>
            <person name="Gonzalez D.J."/>
            <person name="Wisecaver J.H."/>
            <person name="Moore B.S."/>
        </authorList>
    </citation>
    <scope>NUCLEOTIDE SEQUENCE [LARGE SCALE GENOMIC DNA]</scope>
    <source>
        <strain evidence="12 13">12B1</strain>
    </source>
</reference>
<evidence type="ECO:0000256" key="9">
    <source>
        <dbReference type="SAM" id="MobiDB-lite"/>
    </source>
</evidence>
<evidence type="ECO:0000256" key="8">
    <source>
        <dbReference type="PROSITE-ProRule" id="PRU00339"/>
    </source>
</evidence>
<dbReference type="Proteomes" id="UP001515480">
    <property type="component" value="Unassembled WGS sequence"/>
</dbReference>
<dbReference type="GO" id="GO:0003755">
    <property type="term" value="F:peptidyl-prolyl cis-trans isomerase activity"/>
    <property type="evidence" value="ECO:0007669"/>
    <property type="project" value="UniProtKB-KW"/>
</dbReference>
<organism evidence="12 13">
    <name type="scientific">Prymnesium parvum</name>
    <name type="common">Toxic golden alga</name>
    <dbReference type="NCBI Taxonomy" id="97485"/>
    <lineage>
        <taxon>Eukaryota</taxon>
        <taxon>Haptista</taxon>
        <taxon>Haptophyta</taxon>
        <taxon>Prymnesiophyceae</taxon>
        <taxon>Prymnesiales</taxon>
        <taxon>Prymnesiaceae</taxon>
        <taxon>Prymnesium</taxon>
    </lineage>
</organism>
<dbReference type="Gene3D" id="3.10.50.40">
    <property type="match status" value="5"/>
</dbReference>
<dbReference type="InterPro" id="IPR029000">
    <property type="entry name" value="Cyclophilin-like_dom_sf"/>
</dbReference>
<dbReference type="InterPro" id="IPR011990">
    <property type="entry name" value="TPR-like_helical_dom_sf"/>
</dbReference>
<dbReference type="Pfam" id="PF13181">
    <property type="entry name" value="TPR_8"/>
    <property type="match status" value="1"/>
</dbReference>
<evidence type="ECO:0000256" key="1">
    <source>
        <dbReference type="ARBA" id="ARBA00000971"/>
    </source>
</evidence>
<dbReference type="Gene3D" id="2.40.100.10">
    <property type="entry name" value="Cyclophilin-like"/>
    <property type="match status" value="1"/>
</dbReference>
<dbReference type="PANTHER" id="PTHR46512:SF1">
    <property type="entry name" value="PEPTIDYLPROLYL ISOMERASE"/>
    <property type="match status" value="1"/>
</dbReference>
<feature type="region of interest" description="Disordered" evidence="9">
    <location>
        <begin position="992"/>
        <end position="1026"/>
    </location>
</feature>
<dbReference type="SUPFAM" id="SSF54534">
    <property type="entry name" value="FKBP-like"/>
    <property type="match status" value="5"/>
</dbReference>
<dbReference type="GO" id="GO:0006457">
    <property type="term" value="P:protein folding"/>
    <property type="evidence" value="ECO:0007669"/>
    <property type="project" value="InterPro"/>
</dbReference>
<evidence type="ECO:0000313" key="13">
    <source>
        <dbReference type="Proteomes" id="UP001515480"/>
    </source>
</evidence>
<dbReference type="Pfam" id="PF13432">
    <property type="entry name" value="TPR_16"/>
    <property type="match status" value="1"/>
</dbReference>
<sequence length="1559" mass="170711">MTRRGGTSVRTMLAQLQLERFASVFEEEEIDSVPLLRSMGGLLGENLAELGLDKAAQQAVCAYVLEGRDGAFRAAAEDASLSGDEAVGGDGARRVAEDHEEAGEVMDVPKASGHKVYLSAEEFERMMDESDDDDTAQGRARRRIKADISSDAYRATMLGPNDEGIVVDCSCDFAKGKSPRHALKKLLSAGKGLSTPTPRCEVELCYQGRLTATGAVFDDKFATQPRTLNANDPSLPKGLWMVVNTMREGERALASLHHKVAFGKEGNAALCVPPDAFVEYEVKLLKVYDILEYEAGAIKTKILQLPKFVGNVTEGDEVEVRWKGEVLDDKGEPVRTFQPTKLMKFVLGPPQQSRSASGALVPLFIDGPVRKMGEGEVHEMVVHPSWAYGEQGEPKLRVPPRAHVKIRLELVAYTTPEDISPPKNGTAVKRVLRRGEGDETPHKGDEVTISFKISSQLTKRLLHERASFSFRFGEMDEPAASALRRACAGAHADTILTLLVAKMHKGECVELRCTTEYSGGSDDLVVEVELLHFIKEIICPNTDGQVKVQLVKDDVPAGVDSRGPNAEARVRVRYKVRDHEGKVIDESGEEPVAFTQGSRQVMPCIDEAVLQMRPHGKAIVHSSREWAYGTPGGNVQVELELVDFQRFQPHYGMELDEKLMVQVRRKEEGNALFKKGEYEEALKKYEAAIEYTALGCEVQKRDDRSLQQKERERKLADEVKMASHVNSALCYLRLAEKAYAHERLSKREKAIEECNKALRIDRTHMKALYRRGQAYMAIGDCVNARDDLLSAARKAPDAKEIRDEIAKLKQLEKAQEEDAKSLWKKNFITEQMSVRAQHGVMSVSEAVAKSRAAAEVETKADVMHKESGDDEDLDVVIEEVGAAPSRPALGSSSFKKGFLSGKSLSDPSQQHPALGASEPQGIAGGDGRALQAALPASAQSASAASEATGIQGLLETSCVVSATGRARLALPYGEENELMPWDAGALQGGALEEQNDECGSSAEEEGGASGRDETDDVIIEEDGKTLRLTPPKQKSALKVAKKKTKKLPTNAKPARVLPYGIDLKGDGSFVKQVLRPGNAVVGKAPAGALVKVHYEAWLMDGTKIENTRERFGNPFIKIGANMDIPLVEQGIATMNKGELAEFVGEARYAYGVNGNKGKGVPPKATLRFVIELYSWSGITEDMSNMDDAQVLDQAFFLKDKAKEYFDGELYLEAQERYHEAASLIDHPKFNLRETLSDDWVGEARKLKLACWLNEAMCELRLENWTRAIASCDKVLALESANVKALFRRGSAHMGNQDFQAARKDLSTALELSPKSTEIKNALAMCKIASRAADKKQQSQFANMFTNEKKLYEDGPEIPQWLGPLPTVWLEVAIDGRPAGRIVIELFAKHAPKTAENFRSLCTGERGLGKYSKIPLHYKGTPFHRVINGFLIQGGDIVKGNGLGGECIYGGHFHDENLDGVHDQPGIVSMANVGPNSNSSQFFITTVPAAHLDKKHVVVGRVVEGMALVCELQRVPTDQNDAPQKRILISDCGSECLTAIPFEVQDASGSKEAKGAQGRT</sequence>
<evidence type="ECO:0000256" key="3">
    <source>
        <dbReference type="ARBA" id="ARBA00022737"/>
    </source>
</evidence>
<evidence type="ECO:0000256" key="4">
    <source>
        <dbReference type="ARBA" id="ARBA00022803"/>
    </source>
</evidence>
<evidence type="ECO:0000259" key="10">
    <source>
        <dbReference type="PROSITE" id="PS50059"/>
    </source>
</evidence>
<dbReference type="Pfam" id="PF00254">
    <property type="entry name" value="FKBP_C"/>
    <property type="match status" value="3"/>
</dbReference>
<dbReference type="InterPro" id="IPR020892">
    <property type="entry name" value="Cyclophilin-type_PPIase_CS"/>
</dbReference>
<feature type="domain" description="PPIase FKBP-type" evidence="10">
    <location>
        <begin position="315"/>
        <end position="414"/>
    </location>
</feature>
<evidence type="ECO:0000256" key="5">
    <source>
        <dbReference type="ARBA" id="ARBA00023110"/>
    </source>
</evidence>
<evidence type="ECO:0000256" key="7">
    <source>
        <dbReference type="PROSITE-ProRule" id="PRU00277"/>
    </source>
</evidence>
<evidence type="ECO:0000313" key="12">
    <source>
        <dbReference type="EMBL" id="KAL1496799.1"/>
    </source>
</evidence>
<dbReference type="SUPFAM" id="SSF50891">
    <property type="entry name" value="Cyclophilin-like"/>
    <property type="match status" value="1"/>
</dbReference>
<name>A0AB34IG34_PRYPA</name>
<keyword evidence="5 7" id="KW-0697">Rotamase</keyword>
<feature type="domain" description="PPIase FKBP-type" evidence="10">
    <location>
        <begin position="567"/>
        <end position="663"/>
    </location>
</feature>
<dbReference type="SMART" id="SM00028">
    <property type="entry name" value="TPR"/>
    <property type="match status" value="6"/>
</dbReference>
<evidence type="ECO:0000256" key="6">
    <source>
        <dbReference type="ARBA" id="ARBA00023235"/>
    </source>
</evidence>
<feature type="region of interest" description="Disordered" evidence="9">
    <location>
        <begin position="900"/>
        <end position="926"/>
    </location>
</feature>
<dbReference type="InterPro" id="IPR002130">
    <property type="entry name" value="Cyclophilin-type_PPIase_dom"/>
</dbReference>
<accession>A0AB34IG34</accession>
<dbReference type="FunFam" id="2.40.100.10:FF:000025">
    <property type="entry name" value="Peptidyl-prolyl cis-trans isomerase CYP19-2"/>
    <property type="match status" value="1"/>
</dbReference>
<dbReference type="InterPro" id="IPR019734">
    <property type="entry name" value="TPR_rpt"/>
</dbReference>
<keyword evidence="4 8" id="KW-0802">TPR repeat</keyword>
<evidence type="ECO:0000259" key="11">
    <source>
        <dbReference type="PROSITE" id="PS50072"/>
    </source>
</evidence>
<comment type="caution">
    <text evidence="12">The sequence shown here is derived from an EMBL/GenBank/DDBJ whole genome shotgun (WGS) entry which is preliminary data.</text>
</comment>
<keyword evidence="13" id="KW-1185">Reference proteome</keyword>